<reference evidence="3 4" key="1">
    <citation type="journal article" date="2018" name="Evol. Lett.">
        <title>Horizontal gene cluster transfer increased hallucinogenic mushroom diversity.</title>
        <authorList>
            <person name="Reynolds H.T."/>
            <person name="Vijayakumar V."/>
            <person name="Gluck-Thaler E."/>
            <person name="Korotkin H.B."/>
            <person name="Matheny P.B."/>
            <person name="Slot J.C."/>
        </authorList>
    </citation>
    <scope>NUCLEOTIDE SEQUENCE [LARGE SCALE GENOMIC DNA]</scope>
    <source>
        <strain evidence="3 4">2629</strain>
    </source>
</reference>
<dbReference type="EMBL" id="NHTK01006008">
    <property type="protein sequence ID" value="PPQ68428.1"/>
    <property type="molecule type" value="Genomic_DNA"/>
</dbReference>
<comment type="caution">
    <text evidence="3">The sequence shown here is derived from an EMBL/GenBank/DDBJ whole genome shotgun (WGS) entry which is preliminary data.</text>
</comment>
<dbReference type="Proteomes" id="UP000284842">
    <property type="component" value="Unassembled WGS sequence"/>
</dbReference>
<accession>A0A409VQC1</accession>
<protein>
    <submittedName>
        <fullName evidence="3">Uncharacterized protein</fullName>
    </submittedName>
</protein>
<keyword evidence="2" id="KW-0472">Membrane</keyword>
<feature type="transmembrane region" description="Helical" evidence="2">
    <location>
        <begin position="42"/>
        <end position="63"/>
    </location>
</feature>
<proteinExistence type="predicted"/>
<dbReference type="InParanoid" id="A0A409VQC1"/>
<keyword evidence="2" id="KW-0812">Transmembrane</keyword>
<organism evidence="3 4">
    <name type="scientific">Panaeolus cyanescens</name>
    <dbReference type="NCBI Taxonomy" id="181874"/>
    <lineage>
        <taxon>Eukaryota</taxon>
        <taxon>Fungi</taxon>
        <taxon>Dikarya</taxon>
        <taxon>Basidiomycota</taxon>
        <taxon>Agaricomycotina</taxon>
        <taxon>Agaricomycetes</taxon>
        <taxon>Agaricomycetidae</taxon>
        <taxon>Agaricales</taxon>
        <taxon>Agaricineae</taxon>
        <taxon>Galeropsidaceae</taxon>
        <taxon>Panaeolus</taxon>
    </lineage>
</organism>
<evidence type="ECO:0000313" key="3">
    <source>
        <dbReference type="EMBL" id="PPQ68428.1"/>
    </source>
</evidence>
<gene>
    <name evidence="3" type="ORF">CVT24_004849</name>
</gene>
<feature type="region of interest" description="Disordered" evidence="1">
    <location>
        <begin position="155"/>
        <end position="203"/>
    </location>
</feature>
<evidence type="ECO:0000313" key="4">
    <source>
        <dbReference type="Proteomes" id="UP000284842"/>
    </source>
</evidence>
<evidence type="ECO:0000256" key="1">
    <source>
        <dbReference type="SAM" id="MobiDB-lite"/>
    </source>
</evidence>
<sequence>MNITQYTDSLSHISPASIPATLWALYVEYLWNYESDSWVARIAYSCRILAFLISLPIIILGLLDIASYGIARTLGVIDDVKASTSDKVAVDIPPTIRVDAPDSLSGDSLDSSWISDGFGSGSGSTSTGQLSALSEATKPDVFYAEEDNNLKLSGVGVFSPAASQPPSPTISRHHLPLDESKHSKKDNLRHRTVVGNHISEETD</sequence>
<keyword evidence="4" id="KW-1185">Reference proteome</keyword>
<evidence type="ECO:0000256" key="2">
    <source>
        <dbReference type="SAM" id="Phobius"/>
    </source>
</evidence>
<name>A0A409VQC1_9AGAR</name>
<feature type="compositionally biased region" description="Basic residues" evidence="1">
    <location>
        <begin position="182"/>
        <end position="192"/>
    </location>
</feature>
<dbReference type="AlphaFoldDB" id="A0A409VQC1"/>
<keyword evidence="2" id="KW-1133">Transmembrane helix</keyword>
<dbReference type="OrthoDB" id="3363417at2759"/>